<dbReference type="RefSeq" id="WP_007849785.1">
    <property type="nucleotide sequence ID" value="NZ_JH724136.1"/>
</dbReference>
<accession>I9F988</accession>
<gene>
    <name evidence="1" type="ORF">HMPREF1064_03736</name>
</gene>
<evidence type="ECO:0000313" key="1">
    <source>
        <dbReference type="EMBL" id="EIY29714.1"/>
    </source>
</evidence>
<dbReference type="NCBIfam" id="TIGR02681">
    <property type="entry name" value="phage_pRha"/>
    <property type="match status" value="1"/>
</dbReference>
<comment type="caution">
    <text evidence="1">The sequence shown here is derived from an EMBL/GenBank/DDBJ whole genome shotgun (WGS) entry which is preliminary data.</text>
</comment>
<dbReference type="PATRIC" id="fig|997876.3.peg.3902"/>
<dbReference type="HOGENOM" id="CLU_1324256_0_0_10"/>
<evidence type="ECO:0000313" key="2">
    <source>
        <dbReference type="Proteomes" id="UP000005974"/>
    </source>
</evidence>
<dbReference type="EMBL" id="AGXJ01000069">
    <property type="protein sequence ID" value="EIY29714.1"/>
    <property type="molecule type" value="Genomic_DNA"/>
</dbReference>
<protein>
    <submittedName>
        <fullName evidence="1">Rha family phage regulatory protein</fullName>
    </submittedName>
</protein>
<dbReference type="AlphaFoldDB" id="I9F988"/>
<sequence length="207" mass="24426">MTDLVFKGQNDQVLTNSLLVAEKFGKRHADVIRSIDNILNTEDELLNAKMRLAFVSTTYEDSTGKSNPAYIMNQKGFSILVMGWNGIKALKFKNEFYDAFEAMERSLKEIKTPQTYAEALRRLADEVEAKEQIQYQLEQKTEQLDESKEWYSIKRWAKEHNMNWRCINWRRMKALSYGLGYEIKKIFDANYGQVNIYHINVFKTYFQ</sequence>
<name>I9F988_9BACT</name>
<reference evidence="1 2" key="1">
    <citation type="submission" date="2012-02" db="EMBL/GenBank/DDBJ databases">
        <title>The Genome Sequence of Bacteroides dorei CL02T12C06.</title>
        <authorList>
            <consortium name="The Broad Institute Genome Sequencing Platform"/>
            <person name="Earl A."/>
            <person name="Ward D."/>
            <person name="Feldgarden M."/>
            <person name="Gevers D."/>
            <person name="Zitomersky N.L."/>
            <person name="Coyne M.J."/>
            <person name="Comstock L.E."/>
            <person name="Young S.K."/>
            <person name="Zeng Q."/>
            <person name="Gargeya S."/>
            <person name="Fitzgerald M."/>
            <person name="Haas B."/>
            <person name="Abouelleil A."/>
            <person name="Alvarado L."/>
            <person name="Arachchi H.M."/>
            <person name="Berlin A."/>
            <person name="Chapman S.B."/>
            <person name="Gearin G."/>
            <person name="Goldberg J."/>
            <person name="Griggs A."/>
            <person name="Gujja S."/>
            <person name="Hansen M."/>
            <person name="Heiman D."/>
            <person name="Howarth C."/>
            <person name="Larimer J."/>
            <person name="Lui A."/>
            <person name="MacDonald P.J.P."/>
            <person name="McCowen C."/>
            <person name="Montmayeur A."/>
            <person name="Murphy C."/>
            <person name="Neiman D."/>
            <person name="Pearson M."/>
            <person name="Priest M."/>
            <person name="Roberts A."/>
            <person name="Saif S."/>
            <person name="Shea T."/>
            <person name="Sisk P."/>
            <person name="Stolte C."/>
            <person name="Sykes S."/>
            <person name="Wortman J."/>
            <person name="Nusbaum C."/>
            <person name="Birren B."/>
        </authorList>
    </citation>
    <scope>NUCLEOTIDE SEQUENCE [LARGE SCALE GENOMIC DNA]</scope>
    <source>
        <strain evidence="1 2">CL02T12C06</strain>
    </source>
</reference>
<keyword evidence="2" id="KW-1185">Reference proteome</keyword>
<organism evidence="1 2">
    <name type="scientific">Phocaeicola dorei CL02T12C06</name>
    <dbReference type="NCBI Taxonomy" id="997876"/>
    <lineage>
        <taxon>Bacteria</taxon>
        <taxon>Pseudomonadati</taxon>
        <taxon>Bacteroidota</taxon>
        <taxon>Bacteroidia</taxon>
        <taxon>Bacteroidales</taxon>
        <taxon>Bacteroidaceae</taxon>
        <taxon>Phocaeicola</taxon>
    </lineage>
</organism>
<dbReference type="Pfam" id="PF09669">
    <property type="entry name" value="Phage_pRha"/>
    <property type="match status" value="1"/>
</dbReference>
<proteinExistence type="predicted"/>
<dbReference type="InterPro" id="IPR014054">
    <property type="entry name" value="Phage_regulatory_Rha"/>
</dbReference>
<dbReference type="Proteomes" id="UP000005974">
    <property type="component" value="Unassembled WGS sequence"/>
</dbReference>
<dbReference type="OrthoDB" id="1078540at2"/>